<dbReference type="AlphaFoldDB" id="A0A6A6HEQ8"/>
<feature type="chain" id="PRO_5025369902" evidence="1">
    <location>
        <begin position="17"/>
        <end position="82"/>
    </location>
</feature>
<protein>
    <submittedName>
        <fullName evidence="2">Uncharacterized protein</fullName>
    </submittedName>
</protein>
<accession>A0A6A6HEQ8</accession>
<reference evidence="2" key="1">
    <citation type="journal article" date="2020" name="Stud. Mycol.">
        <title>101 Dothideomycetes genomes: a test case for predicting lifestyles and emergence of pathogens.</title>
        <authorList>
            <person name="Haridas S."/>
            <person name="Albert R."/>
            <person name="Binder M."/>
            <person name="Bloem J."/>
            <person name="Labutti K."/>
            <person name="Salamov A."/>
            <person name="Andreopoulos B."/>
            <person name="Baker S."/>
            <person name="Barry K."/>
            <person name="Bills G."/>
            <person name="Bluhm B."/>
            <person name="Cannon C."/>
            <person name="Castanera R."/>
            <person name="Culley D."/>
            <person name="Daum C."/>
            <person name="Ezra D."/>
            <person name="Gonzalez J."/>
            <person name="Henrissat B."/>
            <person name="Kuo A."/>
            <person name="Liang C."/>
            <person name="Lipzen A."/>
            <person name="Lutzoni F."/>
            <person name="Magnuson J."/>
            <person name="Mondo S."/>
            <person name="Nolan M."/>
            <person name="Ohm R."/>
            <person name="Pangilinan J."/>
            <person name="Park H.-J."/>
            <person name="Ramirez L."/>
            <person name="Alfaro M."/>
            <person name="Sun H."/>
            <person name="Tritt A."/>
            <person name="Yoshinaga Y."/>
            <person name="Zwiers L.-H."/>
            <person name="Turgeon B."/>
            <person name="Goodwin S."/>
            <person name="Spatafora J."/>
            <person name="Crous P."/>
            <person name="Grigoriev I."/>
        </authorList>
    </citation>
    <scope>NUCLEOTIDE SEQUENCE</scope>
    <source>
        <strain evidence="2">Tuck. ex Michener</strain>
    </source>
</reference>
<keyword evidence="1" id="KW-0732">Signal</keyword>
<feature type="signal peptide" evidence="1">
    <location>
        <begin position="1"/>
        <end position="16"/>
    </location>
</feature>
<organism evidence="2 3">
    <name type="scientific">Viridothelium virens</name>
    <name type="common">Speckled blister lichen</name>
    <name type="synonym">Trypethelium virens</name>
    <dbReference type="NCBI Taxonomy" id="1048519"/>
    <lineage>
        <taxon>Eukaryota</taxon>
        <taxon>Fungi</taxon>
        <taxon>Dikarya</taxon>
        <taxon>Ascomycota</taxon>
        <taxon>Pezizomycotina</taxon>
        <taxon>Dothideomycetes</taxon>
        <taxon>Dothideomycetes incertae sedis</taxon>
        <taxon>Trypetheliales</taxon>
        <taxon>Trypetheliaceae</taxon>
        <taxon>Viridothelium</taxon>
    </lineage>
</organism>
<evidence type="ECO:0000256" key="1">
    <source>
        <dbReference type="SAM" id="SignalP"/>
    </source>
</evidence>
<dbReference type="EMBL" id="ML991786">
    <property type="protein sequence ID" value="KAF2236339.1"/>
    <property type="molecule type" value="Genomic_DNA"/>
</dbReference>
<evidence type="ECO:0000313" key="2">
    <source>
        <dbReference type="EMBL" id="KAF2236339.1"/>
    </source>
</evidence>
<keyword evidence="3" id="KW-1185">Reference proteome</keyword>
<sequence length="82" mass="9503">MRLFAILVTFAAVVNAAPIVRRVPGFAIEERVVYPDEMVNYPDDYSEQKKRTTTANIEERIVYPDEMIAYPDDYSEQKKRAS</sequence>
<name>A0A6A6HEQ8_VIRVR</name>
<gene>
    <name evidence="2" type="ORF">EV356DRAFT_575241</name>
</gene>
<proteinExistence type="predicted"/>
<evidence type="ECO:0000313" key="3">
    <source>
        <dbReference type="Proteomes" id="UP000800092"/>
    </source>
</evidence>
<dbReference type="Proteomes" id="UP000800092">
    <property type="component" value="Unassembled WGS sequence"/>
</dbReference>